<sequence length="620" mass="69520">MKRINIIGIALLLMCGSCQKVIDKTDLSKLSPDLLFSDSTLVQLNMDNIYDNNLPLWGGQNTNSVLSGVQSQLSEEGQSTGNKFMEGTMSYGSDEPQDYGTSLNTNNTQPKTNWGKIRQLNTFIQSVENSSLPDYTKTKFIAQAKFFRAFRYWDMVRIYGGVPLVLEPLNGVGDAAREAALLPRNKTSECFAQIGNDLDFAIANLPGKWPSNSDWGKITSGAAAAFKGRVLLYYASPMFNPNDDQARWQAAYDANSIAKQILDANGFGLNSSYKNMWFKEVNNPEAVMVTSYNTASGDQEKKNNGWDKSCRPSYLFGSGSNLPTWEMVEAYPMKDGKMPGDATGMYPYYDSLYYKDRDPRFYATIAYNGCTWPLDGNTNFKLWTYYETSSKSTEPKASNTGFYCRKAVSEGSFTFGDPQYSGTDWMEIRYAEVLLNLAESAIGVGKTSESDEGYSGIIAVRQRAGIEAGTDGLYGLKPGMSREELFDAILKERQIEFAFEGKRFWDLYRWKRMSDLNGWYRNRIRIALKSGDDIPSAASLKDPTSSNYRDVQNLDSMTAKYFTTITNDNHDDSNPTTKLDANPINFLPTYYFFPIPQAAINNDPNLNQNNNWGGSFDPLQ</sequence>
<organism evidence="8 9">
    <name type="scientific">Hanamia caeni</name>
    <dbReference type="NCBI Taxonomy" id="2294116"/>
    <lineage>
        <taxon>Bacteria</taxon>
        <taxon>Pseudomonadati</taxon>
        <taxon>Bacteroidota</taxon>
        <taxon>Chitinophagia</taxon>
        <taxon>Chitinophagales</taxon>
        <taxon>Chitinophagaceae</taxon>
        <taxon>Hanamia</taxon>
    </lineage>
</organism>
<keyword evidence="3" id="KW-0732">Signal</keyword>
<name>A0A3M9NC40_9BACT</name>
<evidence type="ECO:0000259" key="6">
    <source>
        <dbReference type="Pfam" id="PF07980"/>
    </source>
</evidence>
<evidence type="ECO:0000313" key="9">
    <source>
        <dbReference type="Proteomes" id="UP000267223"/>
    </source>
</evidence>
<dbReference type="Proteomes" id="UP000267223">
    <property type="component" value="Unassembled WGS sequence"/>
</dbReference>
<comment type="similarity">
    <text evidence="2">Belongs to the SusD family.</text>
</comment>
<feature type="domain" description="SusD-like N-terminal" evidence="7">
    <location>
        <begin position="72"/>
        <end position="232"/>
    </location>
</feature>
<evidence type="ECO:0000256" key="5">
    <source>
        <dbReference type="ARBA" id="ARBA00023237"/>
    </source>
</evidence>
<gene>
    <name evidence="8" type="ORF">EFY79_14195</name>
</gene>
<dbReference type="InterPro" id="IPR033985">
    <property type="entry name" value="SusD-like_N"/>
</dbReference>
<dbReference type="InterPro" id="IPR011990">
    <property type="entry name" value="TPR-like_helical_dom_sf"/>
</dbReference>
<dbReference type="AlphaFoldDB" id="A0A3M9NC40"/>
<protein>
    <submittedName>
        <fullName evidence="8">RagB/SusD family nutrient uptake outer membrane protein</fullName>
    </submittedName>
</protein>
<keyword evidence="4" id="KW-0472">Membrane</keyword>
<evidence type="ECO:0000259" key="7">
    <source>
        <dbReference type="Pfam" id="PF14322"/>
    </source>
</evidence>
<dbReference type="Gene3D" id="1.25.40.390">
    <property type="match status" value="1"/>
</dbReference>
<evidence type="ECO:0000256" key="1">
    <source>
        <dbReference type="ARBA" id="ARBA00004442"/>
    </source>
</evidence>
<keyword evidence="9" id="KW-1185">Reference proteome</keyword>
<evidence type="ECO:0000256" key="2">
    <source>
        <dbReference type="ARBA" id="ARBA00006275"/>
    </source>
</evidence>
<dbReference type="OrthoDB" id="5694214at2"/>
<feature type="domain" description="RagB/SusD" evidence="6">
    <location>
        <begin position="285"/>
        <end position="612"/>
    </location>
</feature>
<comment type="subcellular location">
    <subcellularLocation>
        <location evidence="1">Cell outer membrane</location>
    </subcellularLocation>
</comment>
<reference evidence="8 9" key="1">
    <citation type="submission" date="2018-11" db="EMBL/GenBank/DDBJ databases">
        <title>Draft genome sequence of Ferruginibacter sp. BO-59.</title>
        <authorList>
            <person name="Im W.T."/>
        </authorList>
    </citation>
    <scope>NUCLEOTIDE SEQUENCE [LARGE SCALE GENOMIC DNA]</scope>
    <source>
        <strain evidence="8 9">BO-59</strain>
    </source>
</reference>
<dbReference type="EMBL" id="RJJR01000012">
    <property type="protein sequence ID" value="RNI34833.1"/>
    <property type="molecule type" value="Genomic_DNA"/>
</dbReference>
<dbReference type="Pfam" id="PF14322">
    <property type="entry name" value="SusD-like_3"/>
    <property type="match status" value="1"/>
</dbReference>
<comment type="caution">
    <text evidence="8">The sequence shown here is derived from an EMBL/GenBank/DDBJ whole genome shotgun (WGS) entry which is preliminary data.</text>
</comment>
<evidence type="ECO:0000256" key="3">
    <source>
        <dbReference type="ARBA" id="ARBA00022729"/>
    </source>
</evidence>
<evidence type="ECO:0000313" key="8">
    <source>
        <dbReference type="EMBL" id="RNI34833.1"/>
    </source>
</evidence>
<keyword evidence="5" id="KW-0998">Cell outer membrane</keyword>
<proteinExistence type="inferred from homology"/>
<accession>A0A3M9NC40</accession>
<dbReference type="InterPro" id="IPR012944">
    <property type="entry name" value="SusD_RagB_dom"/>
</dbReference>
<dbReference type="GO" id="GO:0009279">
    <property type="term" value="C:cell outer membrane"/>
    <property type="evidence" value="ECO:0007669"/>
    <property type="project" value="UniProtKB-SubCell"/>
</dbReference>
<dbReference type="RefSeq" id="WP_123121389.1">
    <property type="nucleotide sequence ID" value="NZ_RJJR01000012.1"/>
</dbReference>
<dbReference type="Pfam" id="PF07980">
    <property type="entry name" value="SusD_RagB"/>
    <property type="match status" value="1"/>
</dbReference>
<dbReference type="SUPFAM" id="SSF48452">
    <property type="entry name" value="TPR-like"/>
    <property type="match status" value="1"/>
</dbReference>
<evidence type="ECO:0000256" key="4">
    <source>
        <dbReference type="ARBA" id="ARBA00023136"/>
    </source>
</evidence>